<gene>
    <name evidence="1" type="ORF">C5S46_07100</name>
</gene>
<dbReference type="Proteomes" id="UP000315423">
    <property type="component" value="Unassembled WGS sequence"/>
</dbReference>
<comment type="caution">
    <text evidence="1">The sequence shown here is derived from an EMBL/GenBank/DDBJ whole genome shotgun (WGS) entry which is preliminary data.</text>
</comment>
<evidence type="ECO:0000313" key="1">
    <source>
        <dbReference type="EMBL" id="TKY91200.1"/>
    </source>
</evidence>
<protein>
    <submittedName>
        <fullName evidence="1">Uncharacterized protein</fullName>
    </submittedName>
</protein>
<name>A0AC61S9F8_9EURY</name>
<sequence length="582" mass="66573">MEMPVDITINENGNLCILGKMLINVIDKNKNSIPNYQIFTYDVNNRSFIQGFGGDYLKKPVGLAAGKDNTLYVIDRMHNGFFRFNEQGECSEIGDFSTIPDVGNMKPFLITIDKKGSIFVVFENELVCQFDPDGSYTGTITLPDSIGEITGIAVDPKGRLYISSTNGIVLLTTQQSFTKEKRYYYSRTLESGIEKCQWHRLSLKADLPPETLVEVYYYSSDDQELQQSIDEILYDKLKSTQEKARDIDNKISKWHGPEPWNISEKKNGSKNNNLNMLFKEGAGRYLWLKIALSTFNEKATPAISQMRVFYPRISYLRYLPAIYQEDKTSREFLERFLSIFETVLYDLETDISQVFNYFDPDTVPQEFLTWLASWLNLALDENWPEDKKRYFIQQAFALYKIKGTPGGIKELIRIYTDTEPLIIEYSNAIKPMVLTKKGKFKLGINSILLKAPVRGFRLGDDSILGRTALHDTWQSDENPFLLMAHCFIVILNFSEEKLARIEKGVKQILDDEKPAHTTYTLRAVQDKGLGIGTYVGITKISDYRPIYIGINAAIGYNIAVMKGEQGSRLDRSSRLCEYTKIS</sequence>
<organism evidence="1 2">
    <name type="scientific">Candidatus Methanomarinus sp</name>
    <dbReference type="NCBI Taxonomy" id="3386244"/>
    <lineage>
        <taxon>Archaea</taxon>
        <taxon>Methanobacteriati</taxon>
        <taxon>Methanobacteriota</taxon>
        <taxon>Stenosarchaea group</taxon>
        <taxon>Methanomicrobia</taxon>
        <taxon>Methanosarcinales</taxon>
        <taxon>ANME-2 cluster</taxon>
        <taxon>Candidatus Methanocomedenaceae</taxon>
        <taxon>Candidatus Methanomarinus</taxon>
    </lineage>
</organism>
<reference evidence="1" key="1">
    <citation type="submission" date="2018-09" db="EMBL/GenBank/DDBJ databases">
        <title>A genomic encyclopedia of anaerobic methanotrophic archaea.</title>
        <authorList>
            <person name="Skennerton C.T."/>
            <person name="Chadwick G.L."/>
            <person name="Laso-Perez R."/>
            <person name="Leu A.O."/>
            <person name="Speth D.R."/>
            <person name="Yu H."/>
            <person name="Morgan-Lang C."/>
            <person name="Hatzenpichler R."/>
            <person name="Goudeau D."/>
            <person name="Malmstrom R."/>
            <person name="Woyke T."/>
            <person name="Hallam S."/>
            <person name="Tyson G.W."/>
            <person name="Wegener G."/>
            <person name="Boetius A."/>
            <person name="Orphan V.J."/>
        </authorList>
    </citation>
    <scope>NUCLEOTIDE SEQUENCE</scope>
    <source>
        <strain evidence="1">CONS3730D10UFb2</strain>
    </source>
</reference>
<accession>A0AC61S9F8</accession>
<evidence type="ECO:0000313" key="2">
    <source>
        <dbReference type="Proteomes" id="UP000315423"/>
    </source>
</evidence>
<dbReference type="EMBL" id="QYBA01000242">
    <property type="protein sequence ID" value="TKY91200.1"/>
    <property type="molecule type" value="Genomic_DNA"/>
</dbReference>
<proteinExistence type="predicted"/>